<evidence type="ECO:0000313" key="4">
    <source>
        <dbReference type="Proteomes" id="UP001162881"/>
    </source>
</evidence>
<dbReference type="RefSeq" id="WP_244023825.1">
    <property type="nucleotide sequence ID" value="NZ_JALHLF010000135.1"/>
</dbReference>
<evidence type="ECO:0000313" key="3">
    <source>
        <dbReference type="EMBL" id="MCJ2184718.1"/>
    </source>
</evidence>
<feature type="domain" description="Rcc01698-like C-terminal" evidence="2">
    <location>
        <begin position="484"/>
        <end position="579"/>
    </location>
</feature>
<dbReference type="Pfam" id="PF13550">
    <property type="entry name" value="Phage-tail_3"/>
    <property type="match status" value="1"/>
</dbReference>
<proteinExistence type="predicted"/>
<sequence length="730" mass="76518">MATLAFSAAGTSLGGPIGGAVGSLVGRQVDSAIFGTTSQGSRLKELDATSSTYGQTLPRHYGTMRVAGSIIWATELVEHGETQGTGKGSSSITTYSYTANFAVALASRPILGIGRIWADGKLLRGADGDLKVGGTLRLHTGEGDQEADSLLISNDGADLCPAYRGLAYAVFENLDLADYYNHIPALTFEVFADESFDLQTMVDDTLEDVDAGVDLGGILGFTSEGALAESLAQLDPVIPLDADAAGETLVIGRERLQETLIALPEPAVAGESDGFGARTGFERRRGPLAQNPLALLRYYDRDRDYLPGVQRALGQPVAGEPYGVDLPAALDAATASELIRNARYRADWSRETVSWRTSELAPNLGPGALVSLPDIAGRWRVREWEWSESGVELALERVMPLSTQQTPATTGDAGRFPTPDDSAFAATVLVAYEMPLDSASGLVDSPLPYAAVSAASAAWAGAALYADRGDGALLALGSSGRTRAILGTVAEALPAASPLLFDRSSTITVTLVDPDMTLSSASGDALAEGANLALVGEEILQFASAEPQGDGVWLLRGLLRGRSGSETGLAGHAPGDPFVLLDTRPRAIDAATLGTASGRAIAAIGRGDADAVRSSIRLNGLTRRPLSPVHARRTALSDGTLRLEWTRRARGAWQWSDGVDVPLVEEAERYLVTYGDPDSPLASWTLSQAVLDISPATHATLAALSASEVLRVRQQGTYALSDPLVLGPLP</sequence>
<evidence type="ECO:0000259" key="1">
    <source>
        <dbReference type="Pfam" id="PF13550"/>
    </source>
</evidence>
<dbReference type="InterPro" id="IPR032876">
    <property type="entry name" value="J_dom"/>
</dbReference>
<dbReference type="Proteomes" id="UP001162881">
    <property type="component" value="Unassembled WGS sequence"/>
</dbReference>
<feature type="domain" description="Tip attachment protein J" evidence="1">
    <location>
        <begin position="229"/>
        <end position="386"/>
    </location>
</feature>
<keyword evidence="4" id="KW-1185">Reference proteome</keyword>
<accession>A0ABT0BID0</accession>
<protein>
    <submittedName>
        <fullName evidence="3">Phage tail protein</fullName>
    </submittedName>
</protein>
<dbReference type="Pfam" id="PF23666">
    <property type="entry name" value="Rcc01698_C"/>
    <property type="match status" value="1"/>
</dbReference>
<comment type="caution">
    <text evidence="3">The sequence shown here is derived from an EMBL/GenBank/DDBJ whole genome shotgun (WGS) entry which is preliminary data.</text>
</comment>
<reference evidence="3" key="1">
    <citation type="submission" date="2022-03" db="EMBL/GenBank/DDBJ databases">
        <title>Identification of a novel bacterium isolated from mangrove sediments.</title>
        <authorList>
            <person name="Pan X."/>
        </authorList>
    </citation>
    <scope>NUCLEOTIDE SEQUENCE</scope>
    <source>
        <strain evidence="3">B1949</strain>
    </source>
</reference>
<dbReference type="EMBL" id="JALHLF010000135">
    <property type="protein sequence ID" value="MCJ2184718.1"/>
    <property type="molecule type" value="Genomic_DNA"/>
</dbReference>
<evidence type="ECO:0000259" key="2">
    <source>
        <dbReference type="Pfam" id="PF23666"/>
    </source>
</evidence>
<organism evidence="3 4">
    <name type="scientific">Novosphingobium organovorum</name>
    <dbReference type="NCBI Taxonomy" id="2930092"/>
    <lineage>
        <taxon>Bacteria</taxon>
        <taxon>Pseudomonadati</taxon>
        <taxon>Pseudomonadota</taxon>
        <taxon>Alphaproteobacteria</taxon>
        <taxon>Sphingomonadales</taxon>
        <taxon>Sphingomonadaceae</taxon>
        <taxon>Novosphingobium</taxon>
    </lineage>
</organism>
<gene>
    <name evidence="3" type="ORF">MTR62_18780</name>
</gene>
<dbReference type="InterPro" id="IPR056490">
    <property type="entry name" value="Rcc01698_C"/>
</dbReference>
<name>A0ABT0BID0_9SPHN</name>